<gene>
    <name evidence="2" type="ORF">OSTLU_9279</name>
</gene>
<reference evidence="2 3" key="1">
    <citation type="journal article" date="2007" name="Proc. Natl. Acad. Sci. U.S.A.">
        <title>The tiny eukaryote Ostreococcus provides genomic insights into the paradox of plankton speciation.</title>
        <authorList>
            <person name="Palenik B."/>
            <person name="Grimwood J."/>
            <person name="Aerts A."/>
            <person name="Rouze P."/>
            <person name="Salamov A."/>
            <person name="Putnam N."/>
            <person name="Dupont C."/>
            <person name="Jorgensen R."/>
            <person name="Derelle E."/>
            <person name="Rombauts S."/>
            <person name="Zhou K."/>
            <person name="Otillar R."/>
            <person name="Merchant S.S."/>
            <person name="Podell S."/>
            <person name="Gaasterland T."/>
            <person name="Napoli C."/>
            <person name="Gendler K."/>
            <person name="Manuell A."/>
            <person name="Tai V."/>
            <person name="Vallon O."/>
            <person name="Piganeau G."/>
            <person name="Jancek S."/>
            <person name="Heijde M."/>
            <person name="Jabbari K."/>
            <person name="Bowler C."/>
            <person name="Lohr M."/>
            <person name="Robbens S."/>
            <person name="Werner G."/>
            <person name="Dubchak I."/>
            <person name="Pazour G.J."/>
            <person name="Ren Q."/>
            <person name="Paulsen I."/>
            <person name="Delwiche C."/>
            <person name="Schmutz J."/>
            <person name="Rokhsar D."/>
            <person name="Van de Peer Y."/>
            <person name="Moreau H."/>
            <person name="Grigoriev I.V."/>
        </authorList>
    </citation>
    <scope>NUCLEOTIDE SEQUENCE [LARGE SCALE GENOMIC DNA]</scope>
    <source>
        <strain evidence="2 3">CCE9901</strain>
    </source>
</reference>
<organism evidence="2 3">
    <name type="scientific">Ostreococcus lucimarinus (strain CCE9901)</name>
    <dbReference type="NCBI Taxonomy" id="436017"/>
    <lineage>
        <taxon>Eukaryota</taxon>
        <taxon>Viridiplantae</taxon>
        <taxon>Chlorophyta</taxon>
        <taxon>Mamiellophyceae</taxon>
        <taxon>Mamiellales</taxon>
        <taxon>Bathycoccaceae</taxon>
        <taxon>Ostreococcus</taxon>
    </lineage>
</organism>
<dbReference type="RefSeq" id="XP_001418111.1">
    <property type="nucleotide sequence ID" value="XM_001418074.1"/>
</dbReference>
<evidence type="ECO:0000313" key="3">
    <source>
        <dbReference type="Proteomes" id="UP000001568"/>
    </source>
</evidence>
<dbReference type="eggNOG" id="KOG0907">
    <property type="taxonomic scope" value="Eukaryota"/>
</dbReference>
<dbReference type="OMA" id="CQLSNNF"/>
<accession>A4RY57</accession>
<dbReference type="InterPro" id="IPR013766">
    <property type="entry name" value="Thioredoxin_domain"/>
</dbReference>
<feature type="non-terminal residue" evidence="2">
    <location>
        <position position="81"/>
    </location>
</feature>
<dbReference type="Proteomes" id="UP000001568">
    <property type="component" value="Chromosome 5"/>
</dbReference>
<dbReference type="PANTHER" id="PTHR47571">
    <property type="entry name" value="THIOREDOXIN-LIKE 3-3"/>
    <property type="match status" value="1"/>
</dbReference>
<dbReference type="GeneID" id="5001938"/>
<sequence>VVNYGAEWCKHCAKLTPAIDALRERWGGEVAFVDADVDALPFTARAVRWTPTVAFYRNGRLVDECERAKPTQVADRAWLHA</sequence>
<proteinExistence type="predicted"/>
<evidence type="ECO:0000259" key="1">
    <source>
        <dbReference type="Pfam" id="PF00085"/>
    </source>
</evidence>
<dbReference type="Pfam" id="PF00085">
    <property type="entry name" value="Thioredoxin"/>
    <property type="match status" value="1"/>
</dbReference>
<dbReference type="Gene3D" id="3.40.30.10">
    <property type="entry name" value="Glutaredoxin"/>
    <property type="match status" value="1"/>
</dbReference>
<evidence type="ECO:0000313" key="2">
    <source>
        <dbReference type="EMBL" id="ABO96404.1"/>
    </source>
</evidence>
<dbReference type="KEGG" id="olu:OSTLU_9279"/>
<protein>
    <recommendedName>
        <fullName evidence="1">Thioredoxin domain-containing protein</fullName>
    </recommendedName>
</protein>
<dbReference type="CDD" id="cd02947">
    <property type="entry name" value="TRX_family"/>
    <property type="match status" value="1"/>
</dbReference>
<feature type="domain" description="Thioredoxin" evidence="1">
    <location>
        <begin position="1"/>
        <end position="70"/>
    </location>
</feature>
<dbReference type="Gramene" id="ABO96404">
    <property type="protein sequence ID" value="ABO96404"/>
    <property type="gene ID" value="OSTLU_9279"/>
</dbReference>
<dbReference type="HOGENOM" id="CLU_2580945_0_0_1"/>
<name>A4RY57_OSTLU</name>
<dbReference type="InterPro" id="IPR036249">
    <property type="entry name" value="Thioredoxin-like_sf"/>
</dbReference>
<dbReference type="AlphaFoldDB" id="A4RY57"/>
<dbReference type="STRING" id="436017.A4RY57"/>
<feature type="non-terminal residue" evidence="2">
    <location>
        <position position="1"/>
    </location>
</feature>
<dbReference type="InterPro" id="IPR044193">
    <property type="entry name" value="TRL33"/>
</dbReference>
<dbReference type="OrthoDB" id="2121326at2759"/>
<dbReference type="SUPFAM" id="SSF52833">
    <property type="entry name" value="Thioredoxin-like"/>
    <property type="match status" value="1"/>
</dbReference>
<dbReference type="PANTHER" id="PTHR47571:SF1">
    <property type="entry name" value="THIOREDOXIN-LIKE 3-3"/>
    <property type="match status" value="1"/>
</dbReference>
<keyword evidence="3" id="KW-1185">Reference proteome</keyword>
<dbReference type="EMBL" id="CP000585">
    <property type="protein sequence ID" value="ABO96404.1"/>
    <property type="molecule type" value="Genomic_DNA"/>
</dbReference>